<dbReference type="GO" id="GO:0006654">
    <property type="term" value="P:phosphatidic acid biosynthetic process"/>
    <property type="evidence" value="ECO:0007669"/>
    <property type="project" value="TreeGrafter"/>
</dbReference>
<dbReference type="EMBL" id="MDDS01000004">
    <property type="protein sequence ID" value="ODP39538.1"/>
    <property type="molecule type" value="Genomic_DNA"/>
</dbReference>
<accession>A0A1E3M0N1</accession>
<dbReference type="SMART" id="SM00563">
    <property type="entry name" value="PlsC"/>
    <property type="match status" value="1"/>
</dbReference>
<proteinExistence type="predicted"/>
<evidence type="ECO:0000256" key="2">
    <source>
        <dbReference type="ARBA" id="ARBA00022679"/>
    </source>
</evidence>
<sequence length="232" mass="25078">MGNWLRNLAFSIVFYGGSVPIVLGAPIAAMFGKKVIRPYCMGWAGFGVWCARHIMGIRLAIEGQQVAGPALYAAKHQSMFETMALARALGTPAIVMKQELARIPIWGWATQQYGIILVDREASAAALRRMMREAGEALAEGRSILIFPEGTRVPPGETPPLRSGFAGLYRALKLPVVPVALDSGLVWPRKGRKRPGTVTFRFAAPVPPGLKRDEVETIVHGAINALEPPAPS</sequence>
<dbReference type="OrthoDB" id="5290997at2"/>
<keyword evidence="4" id="KW-0472">Membrane</keyword>
<dbReference type="STRING" id="1888892.BFL28_09300"/>
<evidence type="ECO:0000256" key="4">
    <source>
        <dbReference type="SAM" id="Phobius"/>
    </source>
</evidence>
<dbReference type="InterPro" id="IPR002123">
    <property type="entry name" value="Plipid/glycerol_acylTrfase"/>
</dbReference>
<comment type="caution">
    <text evidence="6">The sequence shown here is derived from an EMBL/GenBank/DDBJ whole genome shotgun (WGS) entry which is preliminary data.</text>
</comment>
<dbReference type="GO" id="GO:0003841">
    <property type="term" value="F:1-acylglycerol-3-phosphate O-acyltransferase activity"/>
    <property type="evidence" value="ECO:0007669"/>
    <property type="project" value="TreeGrafter"/>
</dbReference>
<keyword evidence="2 6" id="KW-0808">Transferase</keyword>
<feature type="transmembrane region" description="Helical" evidence="4">
    <location>
        <begin position="12"/>
        <end position="31"/>
    </location>
</feature>
<feature type="domain" description="Phospholipid/glycerol acyltransferase" evidence="5">
    <location>
        <begin position="70"/>
        <end position="184"/>
    </location>
</feature>
<name>A0A1E3M0N1_9SPHN</name>
<evidence type="ECO:0000313" key="6">
    <source>
        <dbReference type="EMBL" id="ODP39538.1"/>
    </source>
</evidence>
<dbReference type="Proteomes" id="UP000094487">
    <property type="component" value="Unassembled WGS sequence"/>
</dbReference>
<keyword evidence="7" id="KW-1185">Reference proteome</keyword>
<protein>
    <submittedName>
        <fullName evidence="6">Glycerol acyltransferase</fullName>
    </submittedName>
</protein>
<keyword evidence="4" id="KW-0812">Transmembrane</keyword>
<evidence type="ECO:0000259" key="5">
    <source>
        <dbReference type="SMART" id="SM00563"/>
    </source>
</evidence>
<dbReference type="RefSeq" id="WP_069318774.1">
    <property type="nucleotide sequence ID" value="NZ_MDDS01000004.1"/>
</dbReference>
<dbReference type="SUPFAM" id="SSF69593">
    <property type="entry name" value="Glycerol-3-phosphate (1)-acyltransferase"/>
    <property type="match status" value="1"/>
</dbReference>
<dbReference type="Pfam" id="PF01553">
    <property type="entry name" value="Acyltransferase"/>
    <property type="match status" value="1"/>
</dbReference>
<reference evidence="6 7" key="1">
    <citation type="submission" date="2016-08" db="EMBL/GenBank/DDBJ databases">
        <title>Draft genome of the agarase producing Sphingomonas sp. MCT13.</title>
        <authorList>
            <person name="D'Andrea M.M."/>
            <person name="Rossolini G.M."/>
            <person name="Thaller M.C."/>
        </authorList>
    </citation>
    <scope>NUCLEOTIDE SEQUENCE [LARGE SCALE GENOMIC DNA]</scope>
    <source>
        <strain evidence="6 7">MCT13</strain>
    </source>
</reference>
<dbReference type="CDD" id="cd07989">
    <property type="entry name" value="LPLAT_AGPAT-like"/>
    <property type="match status" value="1"/>
</dbReference>
<evidence type="ECO:0000256" key="1">
    <source>
        <dbReference type="ARBA" id="ARBA00005189"/>
    </source>
</evidence>
<evidence type="ECO:0000313" key="7">
    <source>
        <dbReference type="Proteomes" id="UP000094487"/>
    </source>
</evidence>
<dbReference type="PANTHER" id="PTHR10434">
    <property type="entry name" value="1-ACYL-SN-GLYCEROL-3-PHOSPHATE ACYLTRANSFERASE"/>
    <property type="match status" value="1"/>
</dbReference>
<keyword evidence="4" id="KW-1133">Transmembrane helix</keyword>
<evidence type="ECO:0000256" key="3">
    <source>
        <dbReference type="ARBA" id="ARBA00023315"/>
    </source>
</evidence>
<organism evidence="6 7">
    <name type="scientific">Sphingomonas turrisvirgatae</name>
    <dbReference type="NCBI Taxonomy" id="1888892"/>
    <lineage>
        <taxon>Bacteria</taxon>
        <taxon>Pseudomonadati</taxon>
        <taxon>Pseudomonadota</taxon>
        <taxon>Alphaproteobacteria</taxon>
        <taxon>Sphingomonadales</taxon>
        <taxon>Sphingomonadaceae</taxon>
        <taxon>Sphingomonas</taxon>
    </lineage>
</organism>
<comment type="pathway">
    <text evidence="1">Lipid metabolism.</text>
</comment>
<dbReference type="AlphaFoldDB" id="A0A1E3M0N1"/>
<gene>
    <name evidence="6" type="ORF">BFL28_09300</name>
</gene>
<keyword evidence="3 6" id="KW-0012">Acyltransferase</keyword>
<dbReference type="PANTHER" id="PTHR10434:SF40">
    <property type="entry name" value="1-ACYL-SN-GLYCEROL-3-PHOSPHATE ACYLTRANSFERASE"/>
    <property type="match status" value="1"/>
</dbReference>